<keyword evidence="5 8" id="KW-0963">Cytoplasm</keyword>
<comment type="pathway">
    <text evidence="2">Bacterial outer membrane biogenesis; lipopolysaccharide biosynthesis.</text>
</comment>
<evidence type="ECO:0000256" key="5">
    <source>
        <dbReference type="ARBA" id="ARBA00022490"/>
    </source>
</evidence>
<dbReference type="SUPFAM" id="SSF51569">
    <property type="entry name" value="Aldolase"/>
    <property type="match status" value="1"/>
</dbReference>
<dbReference type="InterPro" id="IPR006269">
    <property type="entry name" value="KDO8P_synthase"/>
</dbReference>
<dbReference type="GO" id="GO:0005737">
    <property type="term" value="C:cytoplasm"/>
    <property type="evidence" value="ECO:0007669"/>
    <property type="project" value="UniProtKB-SubCell"/>
</dbReference>
<accession>A0A9D1FVQ2</accession>
<sequence length="271" mass="29285">MEKIKLKNFEIGADKLTILAGPCAAESMAILDETASALKEITEKLGINFIFKSSFDKANRSSITSYRGPGIEKGLEMLAEIKSKYDLPIVTDIHIPEQAAIAAEVADVIQIPAFLCRQTDLLVAAAKTGKIVNIKKGQFLAPEQMGSLIKKVEDSGNKNILLTDRGFTFGYNNLVVDFRAIPIMQSFGYPVVFDATHSVQLPGANGTCSGGDRRFVPVLAKSAMAAGANALFFEVHPNPDKALCDGPNMLSIASAQEVFAKCQQIFEVVRK</sequence>
<dbReference type="GO" id="GO:0019294">
    <property type="term" value="P:keto-3-deoxy-D-manno-octulosonic acid biosynthetic process"/>
    <property type="evidence" value="ECO:0007669"/>
    <property type="project" value="UniProtKB-UniRule"/>
</dbReference>
<name>A0A9D1FVQ2_9BACT</name>
<keyword evidence="6 8" id="KW-0808">Transferase</keyword>
<comment type="pathway">
    <text evidence="3 8">Carbohydrate biosynthesis; 3-deoxy-D-manno-octulosonate biosynthesis; 3-deoxy-D-manno-octulosonate from D-ribulose 5-phosphate: step 2/3.</text>
</comment>
<dbReference type="Gene3D" id="3.20.20.70">
    <property type="entry name" value="Aldolase class I"/>
    <property type="match status" value="1"/>
</dbReference>
<dbReference type="NCBIfam" id="TIGR01362">
    <property type="entry name" value="KDO8P_synth"/>
    <property type="match status" value="1"/>
</dbReference>
<keyword evidence="8" id="KW-0448">Lipopolysaccharide biosynthesis</keyword>
<comment type="catalytic activity">
    <reaction evidence="7 8">
        <text>D-arabinose 5-phosphate + phosphoenolpyruvate + H2O = 3-deoxy-alpha-D-manno-2-octulosonate-8-phosphate + phosphate</text>
        <dbReference type="Rhea" id="RHEA:14053"/>
        <dbReference type="ChEBI" id="CHEBI:15377"/>
        <dbReference type="ChEBI" id="CHEBI:43474"/>
        <dbReference type="ChEBI" id="CHEBI:57693"/>
        <dbReference type="ChEBI" id="CHEBI:58702"/>
        <dbReference type="ChEBI" id="CHEBI:85985"/>
        <dbReference type="EC" id="2.5.1.55"/>
    </reaction>
</comment>
<dbReference type="HAMAP" id="MF_00056">
    <property type="entry name" value="KDO8P_synth"/>
    <property type="match status" value="1"/>
</dbReference>
<gene>
    <name evidence="8 10" type="primary">kdsA</name>
    <name evidence="10" type="ORF">IAD41_01625</name>
</gene>
<dbReference type="InterPro" id="IPR006218">
    <property type="entry name" value="DAHP1/KDSA"/>
</dbReference>
<protein>
    <recommendedName>
        <fullName evidence="8">2-dehydro-3-deoxyphosphooctonate aldolase</fullName>
        <ecNumber evidence="8">2.5.1.55</ecNumber>
    </recommendedName>
    <alternativeName>
        <fullName evidence="8">3-deoxy-D-manno-octulosonic acid 8-phosphate synthase</fullName>
    </alternativeName>
    <alternativeName>
        <fullName evidence="8">KDO-8-phosphate synthase</fullName>
        <shortName evidence="8">KDO 8-P synthase</shortName>
        <shortName evidence="8">KDOPS</shortName>
    </alternativeName>
    <alternativeName>
        <fullName evidence="8">Phospho-2-dehydro-3-deoxyoctonate aldolase</fullName>
    </alternativeName>
</protein>
<comment type="subcellular location">
    <subcellularLocation>
        <location evidence="1 8">Cytoplasm</location>
    </subcellularLocation>
</comment>
<dbReference type="EMBL" id="DVJO01000037">
    <property type="protein sequence ID" value="HIS82291.1"/>
    <property type="molecule type" value="Genomic_DNA"/>
</dbReference>
<feature type="domain" description="DAHP synthetase I/KDSA" evidence="9">
    <location>
        <begin position="8"/>
        <end position="265"/>
    </location>
</feature>
<dbReference type="NCBIfam" id="NF003543">
    <property type="entry name" value="PRK05198.1"/>
    <property type="match status" value="1"/>
</dbReference>
<dbReference type="Proteomes" id="UP000824139">
    <property type="component" value="Unassembled WGS sequence"/>
</dbReference>
<evidence type="ECO:0000259" key="9">
    <source>
        <dbReference type="Pfam" id="PF00793"/>
    </source>
</evidence>
<dbReference type="Pfam" id="PF00793">
    <property type="entry name" value="DAHP_synth_1"/>
    <property type="match status" value="1"/>
</dbReference>
<dbReference type="PANTHER" id="PTHR21057">
    <property type="entry name" value="PHOSPHO-2-DEHYDRO-3-DEOXYHEPTONATE ALDOLASE"/>
    <property type="match status" value="1"/>
</dbReference>
<evidence type="ECO:0000256" key="7">
    <source>
        <dbReference type="ARBA" id="ARBA00049112"/>
    </source>
</evidence>
<evidence type="ECO:0000256" key="3">
    <source>
        <dbReference type="ARBA" id="ARBA00004845"/>
    </source>
</evidence>
<dbReference type="AlphaFoldDB" id="A0A9D1FVQ2"/>
<dbReference type="InterPro" id="IPR013785">
    <property type="entry name" value="Aldolase_TIM"/>
</dbReference>
<comment type="similarity">
    <text evidence="4 8">Belongs to the KdsA family.</text>
</comment>
<organism evidence="10 11">
    <name type="scientific">Candidatus Scatenecus faecavium</name>
    <dbReference type="NCBI Taxonomy" id="2840915"/>
    <lineage>
        <taxon>Bacteria</taxon>
        <taxon>Candidatus Scatenecus</taxon>
    </lineage>
</organism>
<dbReference type="GO" id="GO:0008676">
    <property type="term" value="F:3-deoxy-8-phosphooctulonate synthase activity"/>
    <property type="evidence" value="ECO:0007669"/>
    <property type="project" value="UniProtKB-UniRule"/>
</dbReference>
<evidence type="ECO:0000256" key="4">
    <source>
        <dbReference type="ARBA" id="ARBA00010499"/>
    </source>
</evidence>
<evidence type="ECO:0000256" key="8">
    <source>
        <dbReference type="HAMAP-Rule" id="MF_00056"/>
    </source>
</evidence>
<reference evidence="10" key="1">
    <citation type="submission" date="2020-10" db="EMBL/GenBank/DDBJ databases">
        <authorList>
            <person name="Gilroy R."/>
        </authorList>
    </citation>
    <scope>NUCLEOTIDE SEQUENCE</scope>
    <source>
        <strain evidence="10">CHK152-2994</strain>
    </source>
</reference>
<proteinExistence type="inferred from homology"/>
<evidence type="ECO:0000256" key="1">
    <source>
        <dbReference type="ARBA" id="ARBA00004496"/>
    </source>
</evidence>
<evidence type="ECO:0000256" key="2">
    <source>
        <dbReference type="ARBA" id="ARBA00004756"/>
    </source>
</evidence>
<reference evidence="10" key="2">
    <citation type="journal article" date="2021" name="PeerJ">
        <title>Extensive microbial diversity within the chicken gut microbiome revealed by metagenomics and culture.</title>
        <authorList>
            <person name="Gilroy R."/>
            <person name="Ravi A."/>
            <person name="Getino M."/>
            <person name="Pursley I."/>
            <person name="Horton D.L."/>
            <person name="Alikhan N.F."/>
            <person name="Baker D."/>
            <person name="Gharbi K."/>
            <person name="Hall N."/>
            <person name="Watson M."/>
            <person name="Adriaenssens E.M."/>
            <person name="Foster-Nyarko E."/>
            <person name="Jarju S."/>
            <person name="Secka A."/>
            <person name="Antonio M."/>
            <person name="Oren A."/>
            <person name="Chaudhuri R.R."/>
            <person name="La Ragione R."/>
            <person name="Hildebrand F."/>
            <person name="Pallen M.J."/>
        </authorList>
    </citation>
    <scope>NUCLEOTIDE SEQUENCE</scope>
    <source>
        <strain evidence="10">CHK152-2994</strain>
    </source>
</reference>
<comment type="caution">
    <text evidence="10">The sequence shown here is derived from an EMBL/GenBank/DDBJ whole genome shotgun (WGS) entry which is preliminary data.</text>
</comment>
<evidence type="ECO:0000313" key="11">
    <source>
        <dbReference type="Proteomes" id="UP000824139"/>
    </source>
</evidence>
<evidence type="ECO:0000313" key="10">
    <source>
        <dbReference type="EMBL" id="HIS82291.1"/>
    </source>
</evidence>
<dbReference type="EC" id="2.5.1.55" evidence="8"/>
<evidence type="ECO:0000256" key="6">
    <source>
        <dbReference type="ARBA" id="ARBA00022679"/>
    </source>
</evidence>